<organism evidence="1 2">
    <name type="scientific">Flavobacterium silvaticum</name>
    <dbReference type="NCBI Taxonomy" id="1852020"/>
    <lineage>
        <taxon>Bacteria</taxon>
        <taxon>Pseudomonadati</taxon>
        <taxon>Bacteroidota</taxon>
        <taxon>Flavobacteriia</taxon>
        <taxon>Flavobacteriales</taxon>
        <taxon>Flavobacteriaceae</taxon>
        <taxon>Flavobacterium</taxon>
    </lineage>
</organism>
<dbReference type="AlphaFoldDB" id="A0A972JEZ9"/>
<name>A0A972JEZ9_9FLAO</name>
<evidence type="ECO:0000313" key="2">
    <source>
        <dbReference type="Proteomes" id="UP000712080"/>
    </source>
</evidence>
<dbReference type="PROSITE" id="PS51257">
    <property type="entry name" value="PROKAR_LIPOPROTEIN"/>
    <property type="match status" value="1"/>
</dbReference>
<protein>
    <recommendedName>
        <fullName evidence="3">Lipoprotein</fullName>
    </recommendedName>
</protein>
<evidence type="ECO:0008006" key="3">
    <source>
        <dbReference type="Google" id="ProtNLM"/>
    </source>
</evidence>
<reference evidence="1" key="1">
    <citation type="submission" date="2020-02" db="EMBL/GenBank/DDBJ databases">
        <title>Flavobacterium sp. genome.</title>
        <authorList>
            <person name="Jung H.S."/>
            <person name="Baek J.H."/>
            <person name="Jeon C.O."/>
        </authorList>
    </citation>
    <scope>NUCLEOTIDE SEQUENCE</scope>
    <source>
        <strain evidence="1">SE-s28</strain>
    </source>
</reference>
<gene>
    <name evidence="1" type="ORF">G6047_05260</name>
</gene>
<dbReference type="EMBL" id="JAAMPU010000100">
    <property type="protein sequence ID" value="NMH27434.1"/>
    <property type="molecule type" value="Genomic_DNA"/>
</dbReference>
<dbReference type="Proteomes" id="UP000712080">
    <property type="component" value="Unassembled WGS sequence"/>
</dbReference>
<keyword evidence="2" id="KW-1185">Reference proteome</keyword>
<proteinExistence type="predicted"/>
<accession>A0A972JEZ9</accession>
<evidence type="ECO:0000313" key="1">
    <source>
        <dbReference type="EMBL" id="NMH27434.1"/>
    </source>
</evidence>
<comment type="caution">
    <text evidence="1">The sequence shown here is derived from an EMBL/GenBank/DDBJ whole genome shotgun (WGS) entry which is preliminary data.</text>
</comment>
<sequence>MRTFIYNISVPLLLLVSCARNDTQTEHTDKISKPVVSDYKSYYTDYIMGEPIETQKILKPLHIQKISYPQKTTFIYKYEAEIIKADSLIQFKDSIKFNKIKIKFLDKRLISFGDRKLEVRKYNCIPKHGGYSLNLFITDSLGIIMFQ</sequence>
<dbReference type="RefSeq" id="WP_169526432.1">
    <property type="nucleotide sequence ID" value="NZ_JAAMPU010000100.1"/>
</dbReference>